<protein>
    <submittedName>
        <fullName evidence="1">Uncharacterized protein</fullName>
    </submittedName>
</protein>
<dbReference type="EMBL" id="LAZR01033903">
    <property type="protein sequence ID" value="KKL46799.1"/>
    <property type="molecule type" value="Genomic_DNA"/>
</dbReference>
<organism evidence="1">
    <name type="scientific">marine sediment metagenome</name>
    <dbReference type="NCBI Taxonomy" id="412755"/>
    <lineage>
        <taxon>unclassified sequences</taxon>
        <taxon>metagenomes</taxon>
        <taxon>ecological metagenomes</taxon>
    </lineage>
</organism>
<accession>A0A0F9CCM3</accession>
<evidence type="ECO:0000313" key="1">
    <source>
        <dbReference type="EMBL" id="KKL46799.1"/>
    </source>
</evidence>
<comment type="caution">
    <text evidence="1">The sequence shown here is derived from an EMBL/GenBank/DDBJ whole genome shotgun (WGS) entry which is preliminary data.</text>
</comment>
<name>A0A0F9CCM3_9ZZZZ</name>
<sequence length="107" mass="12022">MLYKLTGISVLFVAVCSVLFTSCATKRATLPVERAEFYRVEAERIFKEAAELDALVYETATPEQREAKARLTGEIVAFWKVLLQDITVEDARLTQLLRTITLALGIL</sequence>
<dbReference type="AlphaFoldDB" id="A0A0F9CCM3"/>
<dbReference type="PROSITE" id="PS51257">
    <property type="entry name" value="PROKAR_LIPOPROTEIN"/>
    <property type="match status" value="1"/>
</dbReference>
<reference evidence="1" key="1">
    <citation type="journal article" date="2015" name="Nature">
        <title>Complex archaea that bridge the gap between prokaryotes and eukaryotes.</title>
        <authorList>
            <person name="Spang A."/>
            <person name="Saw J.H."/>
            <person name="Jorgensen S.L."/>
            <person name="Zaremba-Niedzwiedzka K."/>
            <person name="Martijn J."/>
            <person name="Lind A.E."/>
            <person name="van Eijk R."/>
            <person name="Schleper C."/>
            <person name="Guy L."/>
            <person name="Ettema T.J."/>
        </authorList>
    </citation>
    <scope>NUCLEOTIDE SEQUENCE</scope>
</reference>
<proteinExistence type="predicted"/>
<gene>
    <name evidence="1" type="ORF">LCGC14_2341940</name>
</gene>